<dbReference type="InterPro" id="IPR017972">
    <property type="entry name" value="Cyt_P450_CS"/>
</dbReference>
<dbReference type="GO" id="GO:0004497">
    <property type="term" value="F:monooxygenase activity"/>
    <property type="evidence" value="ECO:0007669"/>
    <property type="project" value="UniProtKB-KW"/>
</dbReference>
<evidence type="ECO:0000256" key="5">
    <source>
        <dbReference type="RuleBase" id="RU000461"/>
    </source>
</evidence>
<feature type="binding site" description="axial binding residue" evidence="4">
    <location>
        <position position="300"/>
    </location>
    <ligand>
        <name>heme</name>
        <dbReference type="ChEBI" id="CHEBI:30413"/>
    </ligand>
    <ligandPart>
        <name>Fe</name>
        <dbReference type="ChEBI" id="CHEBI:18248"/>
    </ligandPart>
</feature>
<keyword evidence="5" id="KW-0503">Monooxygenase</keyword>
<gene>
    <name evidence="6" type="ORF">BaRGS_00022071</name>
</gene>
<dbReference type="PANTHER" id="PTHR24300">
    <property type="entry name" value="CYTOCHROME P450 508A4-RELATED"/>
    <property type="match status" value="1"/>
</dbReference>
<sequence>MGERWQENRRAFMRALWRSSLDEPYEANIHREADIVMGELEQRLGTPVHLDDFLLPAFTSRLATLLLGEPLERDSSDMKQLMPQMEHLEEVDLSSKSTQMYLKTGKFRRPLEAVSGRTIPNMFKMSTTVQGVLRGWVTRRREAMQQLDDEMDQSLMDLFYGGVTSSLSAFEFLCLYLIHDQDIQAKVKAELDKVVASGIKITWANREHLPYTHATLTEALRLGSVTPSSLPHVATEDVVLEEEYEVPKGAFVLASIYSLHRDPRFYKDPEVFRPERHLDASGKCITPKSYRPFGVGERMCLGYHLTQIELFLFLTRLLTQFHIRAEDQANPPPFDAHMRIVRRLKPFTCVVEHWNTSGS</sequence>
<dbReference type="InterPro" id="IPR050182">
    <property type="entry name" value="Cytochrome_P450_fam2"/>
</dbReference>
<evidence type="ECO:0000256" key="4">
    <source>
        <dbReference type="PIRSR" id="PIRSR602401-1"/>
    </source>
</evidence>
<dbReference type="PRINTS" id="PR00463">
    <property type="entry name" value="EP450I"/>
</dbReference>
<dbReference type="Pfam" id="PF00067">
    <property type="entry name" value="p450"/>
    <property type="match status" value="2"/>
</dbReference>
<dbReference type="Gene3D" id="1.10.630.10">
    <property type="entry name" value="Cytochrome P450"/>
    <property type="match status" value="1"/>
</dbReference>
<keyword evidence="7" id="KW-1185">Reference proteome</keyword>
<evidence type="ECO:0000256" key="2">
    <source>
        <dbReference type="ARBA" id="ARBA00022723"/>
    </source>
</evidence>
<protein>
    <recommendedName>
        <fullName evidence="8">Cytochrome P450</fullName>
    </recommendedName>
</protein>
<comment type="cofactor">
    <cofactor evidence="4">
        <name>heme</name>
        <dbReference type="ChEBI" id="CHEBI:30413"/>
    </cofactor>
</comment>
<accession>A0ABD0KI24</accession>
<evidence type="ECO:0000256" key="1">
    <source>
        <dbReference type="ARBA" id="ARBA00010617"/>
    </source>
</evidence>
<dbReference type="InterPro" id="IPR002401">
    <property type="entry name" value="Cyt_P450_E_grp-I"/>
</dbReference>
<dbReference type="InterPro" id="IPR036396">
    <property type="entry name" value="Cyt_P450_sf"/>
</dbReference>
<reference evidence="6 7" key="1">
    <citation type="journal article" date="2023" name="Sci. Data">
        <title>Genome assembly of the Korean intertidal mud-creeper Batillaria attramentaria.</title>
        <authorList>
            <person name="Patra A.K."/>
            <person name="Ho P.T."/>
            <person name="Jun S."/>
            <person name="Lee S.J."/>
            <person name="Kim Y."/>
            <person name="Won Y.J."/>
        </authorList>
    </citation>
    <scope>NUCLEOTIDE SEQUENCE [LARGE SCALE GENOMIC DNA]</scope>
    <source>
        <strain evidence="6">Wonlab-2016</strain>
    </source>
</reference>
<dbReference type="PANTHER" id="PTHR24300:SF397">
    <property type="entry name" value="CYTOCHROME P450 2U1"/>
    <property type="match status" value="1"/>
</dbReference>
<comment type="similarity">
    <text evidence="1 5">Belongs to the cytochrome P450 family.</text>
</comment>
<keyword evidence="5" id="KW-0560">Oxidoreductase</keyword>
<dbReference type="InterPro" id="IPR001128">
    <property type="entry name" value="Cyt_P450"/>
</dbReference>
<dbReference type="GO" id="GO:0046872">
    <property type="term" value="F:metal ion binding"/>
    <property type="evidence" value="ECO:0007669"/>
    <property type="project" value="UniProtKB-KW"/>
</dbReference>
<evidence type="ECO:0000313" key="6">
    <source>
        <dbReference type="EMBL" id="KAK7486670.1"/>
    </source>
</evidence>
<organism evidence="6 7">
    <name type="scientific">Batillaria attramentaria</name>
    <dbReference type="NCBI Taxonomy" id="370345"/>
    <lineage>
        <taxon>Eukaryota</taxon>
        <taxon>Metazoa</taxon>
        <taxon>Spiralia</taxon>
        <taxon>Lophotrochozoa</taxon>
        <taxon>Mollusca</taxon>
        <taxon>Gastropoda</taxon>
        <taxon>Caenogastropoda</taxon>
        <taxon>Sorbeoconcha</taxon>
        <taxon>Cerithioidea</taxon>
        <taxon>Batillariidae</taxon>
        <taxon>Batillaria</taxon>
    </lineage>
</organism>
<evidence type="ECO:0008006" key="8">
    <source>
        <dbReference type="Google" id="ProtNLM"/>
    </source>
</evidence>
<keyword evidence="3 4" id="KW-0408">Iron</keyword>
<keyword evidence="4 5" id="KW-0349">Heme</keyword>
<dbReference type="Proteomes" id="UP001519460">
    <property type="component" value="Unassembled WGS sequence"/>
</dbReference>
<dbReference type="AlphaFoldDB" id="A0ABD0KI24"/>
<evidence type="ECO:0000256" key="3">
    <source>
        <dbReference type="ARBA" id="ARBA00023004"/>
    </source>
</evidence>
<comment type="caution">
    <text evidence="6">The sequence shown here is derived from an EMBL/GenBank/DDBJ whole genome shotgun (WGS) entry which is preliminary data.</text>
</comment>
<keyword evidence="2 4" id="KW-0479">Metal-binding</keyword>
<dbReference type="PRINTS" id="PR00385">
    <property type="entry name" value="P450"/>
</dbReference>
<evidence type="ECO:0000313" key="7">
    <source>
        <dbReference type="Proteomes" id="UP001519460"/>
    </source>
</evidence>
<dbReference type="EMBL" id="JACVVK020000175">
    <property type="protein sequence ID" value="KAK7486670.1"/>
    <property type="molecule type" value="Genomic_DNA"/>
</dbReference>
<proteinExistence type="inferred from homology"/>
<dbReference type="PROSITE" id="PS00086">
    <property type="entry name" value="CYTOCHROME_P450"/>
    <property type="match status" value="1"/>
</dbReference>
<name>A0ABD0KI24_9CAEN</name>
<dbReference type="SUPFAM" id="SSF48264">
    <property type="entry name" value="Cytochrome P450"/>
    <property type="match status" value="1"/>
</dbReference>